<evidence type="ECO:0000256" key="1">
    <source>
        <dbReference type="ARBA" id="ARBA00001968"/>
    </source>
</evidence>
<accession>A0ABD0VB27</accession>
<protein>
    <recommendedName>
        <fullName evidence="8">DDE Tnp4 domain-containing protein</fullName>
    </recommendedName>
</protein>
<proteinExistence type="inferred from homology"/>
<dbReference type="GO" id="GO:0005634">
    <property type="term" value="C:nucleus"/>
    <property type="evidence" value="ECO:0007669"/>
    <property type="project" value="UniProtKB-SubCell"/>
</dbReference>
<evidence type="ECO:0000256" key="2">
    <source>
        <dbReference type="ARBA" id="ARBA00004123"/>
    </source>
</evidence>
<evidence type="ECO:0000256" key="7">
    <source>
        <dbReference type="ARBA" id="ARBA00023242"/>
    </source>
</evidence>
<dbReference type="Pfam" id="PF13359">
    <property type="entry name" value="DDE_Tnp_4"/>
    <property type="match status" value="1"/>
</dbReference>
<gene>
    <name evidence="9" type="ORF">M5K25_011707</name>
</gene>
<name>A0ABD0VB27_DENTH</name>
<dbReference type="EMBL" id="JANQDX010000009">
    <property type="protein sequence ID" value="KAL0919603.1"/>
    <property type="molecule type" value="Genomic_DNA"/>
</dbReference>
<dbReference type="Proteomes" id="UP001552299">
    <property type="component" value="Unassembled WGS sequence"/>
</dbReference>
<evidence type="ECO:0000313" key="9">
    <source>
        <dbReference type="EMBL" id="KAL0919603.1"/>
    </source>
</evidence>
<sequence>MGPVRGFKKRRRAEKKVETTAPTVMGEYSRDWWDDFSRRITGSLSLSKDVGRFESVFKISRKTFNYICSLVRDDLMAKTSNVVFANGQVMSIEDQVAIALRRLSSGDSLLSIGLSFGLNHSTVAQVTWRFIETMEERGMHHLQWPNSEQEIKSIKYKFERVRGLPNCCGAIDTTHIMMCLPSADSSNKVWLDPEKNHSMILQAIVDPEMRFRDIVTGWPGSMNEFAILHDSGFFKLCEKGLRLNGKMELKDGSEISEYIIGDSAFPLLHWLLTPYQGKDLCASMIEFNKRHSATRIVAQRALARFKDMWRIVQGEMWRPDKHKLPRIILVCCILHNIVIDQEDEVRDEMVLSHHHDLNYKQQLCNFSDKDGVTTRDKLSHYLSGRLPP</sequence>
<evidence type="ECO:0000256" key="4">
    <source>
        <dbReference type="ARBA" id="ARBA00022722"/>
    </source>
</evidence>
<dbReference type="AlphaFoldDB" id="A0ABD0VB27"/>
<keyword evidence="7" id="KW-0539">Nucleus</keyword>
<dbReference type="PANTHER" id="PTHR22930:SF291">
    <property type="entry name" value="EXPRESSED PROTEIN"/>
    <property type="match status" value="1"/>
</dbReference>
<evidence type="ECO:0000259" key="8">
    <source>
        <dbReference type="Pfam" id="PF13359"/>
    </source>
</evidence>
<comment type="similarity">
    <text evidence="3">Belongs to the HARBI1 family.</text>
</comment>
<dbReference type="InterPro" id="IPR045249">
    <property type="entry name" value="HARBI1-like"/>
</dbReference>
<keyword evidence="5" id="KW-0479">Metal-binding</keyword>
<evidence type="ECO:0000256" key="6">
    <source>
        <dbReference type="ARBA" id="ARBA00022801"/>
    </source>
</evidence>
<dbReference type="GO" id="GO:0046872">
    <property type="term" value="F:metal ion binding"/>
    <property type="evidence" value="ECO:0007669"/>
    <property type="project" value="UniProtKB-KW"/>
</dbReference>
<dbReference type="PANTHER" id="PTHR22930">
    <property type="match status" value="1"/>
</dbReference>
<keyword evidence="4" id="KW-0540">Nuclease</keyword>
<keyword evidence="6" id="KW-0378">Hydrolase</keyword>
<dbReference type="GO" id="GO:0004518">
    <property type="term" value="F:nuclease activity"/>
    <property type="evidence" value="ECO:0007669"/>
    <property type="project" value="UniProtKB-KW"/>
</dbReference>
<evidence type="ECO:0000256" key="5">
    <source>
        <dbReference type="ARBA" id="ARBA00022723"/>
    </source>
</evidence>
<dbReference type="GO" id="GO:0016787">
    <property type="term" value="F:hydrolase activity"/>
    <property type="evidence" value="ECO:0007669"/>
    <property type="project" value="UniProtKB-KW"/>
</dbReference>
<dbReference type="InterPro" id="IPR027806">
    <property type="entry name" value="HARBI1_dom"/>
</dbReference>
<comment type="caution">
    <text evidence="9">The sequence shown here is derived from an EMBL/GenBank/DDBJ whole genome shotgun (WGS) entry which is preliminary data.</text>
</comment>
<feature type="domain" description="DDE Tnp4" evidence="8">
    <location>
        <begin position="171"/>
        <end position="336"/>
    </location>
</feature>
<comment type="cofactor">
    <cofactor evidence="1">
        <name>a divalent metal cation</name>
        <dbReference type="ChEBI" id="CHEBI:60240"/>
    </cofactor>
</comment>
<organism evidence="9 10">
    <name type="scientific">Dendrobium thyrsiflorum</name>
    <name type="common">Pinecone-like raceme dendrobium</name>
    <name type="synonym">Orchid</name>
    <dbReference type="NCBI Taxonomy" id="117978"/>
    <lineage>
        <taxon>Eukaryota</taxon>
        <taxon>Viridiplantae</taxon>
        <taxon>Streptophyta</taxon>
        <taxon>Embryophyta</taxon>
        <taxon>Tracheophyta</taxon>
        <taxon>Spermatophyta</taxon>
        <taxon>Magnoliopsida</taxon>
        <taxon>Liliopsida</taxon>
        <taxon>Asparagales</taxon>
        <taxon>Orchidaceae</taxon>
        <taxon>Epidendroideae</taxon>
        <taxon>Malaxideae</taxon>
        <taxon>Dendrobiinae</taxon>
        <taxon>Dendrobium</taxon>
    </lineage>
</organism>
<keyword evidence="10" id="KW-1185">Reference proteome</keyword>
<comment type="subcellular location">
    <subcellularLocation>
        <location evidence="2">Nucleus</location>
    </subcellularLocation>
</comment>
<evidence type="ECO:0000256" key="3">
    <source>
        <dbReference type="ARBA" id="ARBA00006958"/>
    </source>
</evidence>
<evidence type="ECO:0000313" key="10">
    <source>
        <dbReference type="Proteomes" id="UP001552299"/>
    </source>
</evidence>
<reference evidence="9 10" key="1">
    <citation type="journal article" date="2024" name="Plant Biotechnol. J.">
        <title>Dendrobium thyrsiflorum genome and its molecular insights into genes involved in important horticultural traits.</title>
        <authorList>
            <person name="Chen B."/>
            <person name="Wang J.Y."/>
            <person name="Zheng P.J."/>
            <person name="Li K.L."/>
            <person name="Liang Y.M."/>
            <person name="Chen X.F."/>
            <person name="Zhang C."/>
            <person name="Zhao X."/>
            <person name="He X."/>
            <person name="Zhang G.Q."/>
            <person name="Liu Z.J."/>
            <person name="Xu Q."/>
        </authorList>
    </citation>
    <scope>NUCLEOTIDE SEQUENCE [LARGE SCALE GENOMIC DNA]</scope>
    <source>
        <strain evidence="9">GZMU011</strain>
    </source>
</reference>